<evidence type="ECO:0000313" key="1">
    <source>
        <dbReference type="EMBL" id="AUB38880.1"/>
    </source>
</evidence>
<gene>
    <name evidence="1" type="ORF">COO91_04857</name>
</gene>
<dbReference type="KEGG" id="nfl:COO91_04857"/>
<dbReference type="EMBL" id="CP024785">
    <property type="protein sequence ID" value="AUB38880.1"/>
    <property type="molecule type" value="Genomic_DNA"/>
</dbReference>
<organism evidence="1 2">
    <name type="scientific">Nostoc flagelliforme CCNUN1</name>
    <dbReference type="NCBI Taxonomy" id="2038116"/>
    <lineage>
        <taxon>Bacteria</taxon>
        <taxon>Bacillati</taxon>
        <taxon>Cyanobacteriota</taxon>
        <taxon>Cyanophyceae</taxon>
        <taxon>Nostocales</taxon>
        <taxon>Nostocaceae</taxon>
        <taxon>Nostoc</taxon>
    </lineage>
</organism>
<keyword evidence="2" id="KW-1185">Reference proteome</keyword>
<accession>A0A2K8SU61</accession>
<reference evidence="1 2" key="1">
    <citation type="submission" date="2017-11" db="EMBL/GenBank/DDBJ databases">
        <title>Complete genome of a free-living desiccation-tolerant cyanobacterium and its photosynthetic adaptation to extreme terrestrial habitat.</title>
        <authorList>
            <person name="Shang J."/>
        </authorList>
    </citation>
    <scope>NUCLEOTIDE SEQUENCE [LARGE SCALE GENOMIC DNA]</scope>
    <source>
        <strain evidence="1 2">CCNUN1</strain>
    </source>
</reference>
<dbReference type="Proteomes" id="UP000232003">
    <property type="component" value="Chromosome"/>
</dbReference>
<dbReference type="AlphaFoldDB" id="A0A2K8SU61"/>
<sequence length="72" mass="8798">MKTIFGTAGNINLHYQIWRRILLQINSFFAFNEIDILNVKAFIWFCTTQFWTFESRVLPALLWWLLNFSKFY</sequence>
<protein>
    <submittedName>
        <fullName evidence="1">Uncharacterized protein</fullName>
    </submittedName>
</protein>
<name>A0A2K8SU61_9NOSO</name>
<proteinExistence type="predicted"/>
<evidence type="ECO:0000313" key="2">
    <source>
        <dbReference type="Proteomes" id="UP000232003"/>
    </source>
</evidence>